<dbReference type="Pfam" id="PF02769">
    <property type="entry name" value="AIRS_C"/>
    <property type="match status" value="1"/>
</dbReference>
<evidence type="ECO:0000259" key="1">
    <source>
        <dbReference type="Pfam" id="PF02769"/>
    </source>
</evidence>
<protein>
    <recommendedName>
        <fullName evidence="1">PurM-like C-terminal domain-containing protein</fullName>
    </recommendedName>
</protein>
<dbReference type="InterPro" id="IPR010918">
    <property type="entry name" value="PurM-like_C_dom"/>
</dbReference>
<dbReference type="EMBL" id="LIBE01000744">
    <property type="protein sequence ID" value="KRO76747.1"/>
    <property type="molecule type" value="Genomic_DNA"/>
</dbReference>
<comment type="caution">
    <text evidence="2">The sequence shown here is derived from an EMBL/GenBank/DDBJ whole genome shotgun (WGS) entry which is preliminary data.</text>
</comment>
<gene>
    <name evidence="2" type="ORF">ABR72_01475</name>
</gene>
<organism evidence="2 3">
    <name type="scientific">OM182 bacterium BACL3 MAG-120920-bin41</name>
    <dbReference type="NCBI Taxonomy" id="1655580"/>
    <lineage>
        <taxon>Bacteria</taxon>
        <taxon>Pseudomonadati</taxon>
        <taxon>Pseudomonadota</taxon>
        <taxon>Gammaproteobacteria</taxon>
        <taxon>OMG group</taxon>
        <taxon>OM182 clade</taxon>
    </lineage>
</organism>
<reference evidence="2 3" key="1">
    <citation type="submission" date="2015-10" db="EMBL/GenBank/DDBJ databases">
        <title>Metagenome-Assembled Genomes uncover a global brackish microbiome.</title>
        <authorList>
            <person name="Hugerth L.W."/>
            <person name="Larsson J."/>
            <person name="Alneberg J."/>
            <person name="Lindh M.V."/>
            <person name="Legrand C."/>
            <person name="Pinhassi J."/>
            <person name="Andersson A.F."/>
        </authorList>
    </citation>
    <scope>NUCLEOTIDE SEQUENCE [LARGE SCALE GENOMIC DNA]</scope>
    <source>
        <strain evidence="2">BACL4 MAG-120920-bin41</strain>
    </source>
</reference>
<feature type="domain" description="PurM-like C-terminal" evidence="1">
    <location>
        <begin position="22"/>
        <end position="69"/>
    </location>
</feature>
<proteinExistence type="predicted"/>
<sequence>MSNRRVAKGIFNRDAFLSDPRFELLFDPQTSGGLLAAVPEANAQACLADLVRTGHSGAAIIGRVTNSGAADSSVVLK</sequence>
<dbReference type="SUPFAM" id="SSF56042">
    <property type="entry name" value="PurM C-terminal domain-like"/>
    <property type="match status" value="1"/>
</dbReference>
<evidence type="ECO:0000313" key="2">
    <source>
        <dbReference type="EMBL" id="KRO76747.1"/>
    </source>
</evidence>
<evidence type="ECO:0000313" key="3">
    <source>
        <dbReference type="Proteomes" id="UP000051547"/>
    </source>
</evidence>
<name>A0A0R2SUP0_9GAMM</name>
<dbReference type="Gene3D" id="3.90.650.10">
    <property type="entry name" value="PurM-like C-terminal domain"/>
    <property type="match status" value="1"/>
</dbReference>
<dbReference type="AlphaFoldDB" id="A0A0R2SUP0"/>
<accession>A0A0R2SUP0</accession>
<dbReference type="Proteomes" id="UP000051547">
    <property type="component" value="Unassembled WGS sequence"/>
</dbReference>
<dbReference type="InterPro" id="IPR036676">
    <property type="entry name" value="PurM-like_C_sf"/>
</dbReference>